<dbReference type="RefSeq" id="WP_381738014.1">
    <property type="nucleotide sequence ID" value="NZ_JBHSDP010000009.1"/>
</dbReference>
<dbReference type="InterPro" id="IPR005119">
    <property type="entry name" value="LysR_subst-bd"/>
</dbReference>
<evidence type="ECO:0000259" key="5">
    <source>
        <dbReference type="PROSITE" id="PS50931"/>
    </source>
</evidence>
<dbReference type="InterPro" id="IPR036388">
    <property type="entry name" value="WH-like_DNA-bd_sf"/>
</dbReference>
<evidence type="ECO:0000313" key="7">
    <source>
        <dbReference type="Proteomes" id="UP001595824"/>
    </source>
</evidence>
<dbReference type="Pfam" id="PF03466">
    <property type="entry name" value="LysR_substrate"/>
    <property type="match status" value="1"/>
</dbReference>
<comment type="similarity">
    <text evidence="1">Belongs to the LysR transcriptional regulatory family.</text>
</comment>
<dbReference type="InterPro" id="IPR036390">
    <property type="entry name" value="WH_DNA-bd_sf"/>
</dbReference>
<sequence>MELRDIEIFLVLAEELHFGRAAERLYVSQARVSQAIAKQERQLNAVLFDRGNRRDVRLTAVGRQLRDDLLPVHASMRESLERARVAARRVGNSLSVGMIPGNVHHLRGYWQEFRSRHPEVNLRFRHAPFTDPFGALRKGELDVLVTWLPIVEDDLTVGPVLFVDDRAVAVSCDHRLAARGKVSVETLADFPVTSAQMPLYWGETIVPSHTPAGRLIERGPLVTDMGQLLSLISHGEVFHLFPAHSVPYWSRPDLTWLPADGLPSLTFAMVWRTETEGDAIRSLAQVASDLGRLPAAPR</sequence>
<dbReference type="InterPro" id="IPR000847">
    <property type="entry name" value="LysR_HTH_N"/>
</dbReference>
<proteinExistence type="inferred from homology"/>
<reference evidence="7" key="1">
    <citation type="journal article" date="2019" name="Int. J. Syst. Evol. Microbiol.">
        <title>The Global Catalogue of Microorganisms (GCM) 10K type strain sequencing project: providing services to taxonomists for standard genome sequencing and annotation.</title>
        <authorList>
            <consortium name="The Broad Institute Genomics Platform"/>
            <consortium name="The Broad Institute Genome Sequencing Center for Infectious Disease"/>
            <person name="Wu L."/>
            <person name="Ma J."/>
        </authorList>
    </citation>
    <scope>NUCLEOTIDE SEQUENCE [LARGE SCALE GENOMIC DNA]</scope>
    <source>
        <strain evidence="7">PCU 347</strain>
    </source>
</reference>
<comment type="caution">
    <text evidence="6">The sequence shown here is derived from an EMBL/GenBank/DDBJ whole genome shotgun (WGS) entry which is preliminary data.</text>
</comment>
<dbReference type="PANTHER" id="PTHR30346:SF0">
    <property type="entry name" value="HCA OPERON TRANSCRIPTIONAL ACTIVATOR HCAR"/>
    <property type="match status" value="1"/>
</dbReference>
<evidence type="ECO:0000256" key="2">
    <source>
        <dbReference type="ARBA" id="ARBA00023015"/>
    </source>
</evidence>
<keyword evidence="4" id="KW-0804">Transcription</keyword>
<evidence type="ECO:0000256" key="3">
    <source>
        <dbReference type="ARBA" id="ARBA00023125"/>
    </source>
</evidence>
<protein>
    <submittedName>
        <fullName evidence="6">LysR family transcriptional regulator</fullName>
    </submittedName>
</protein>
<evidence type="ECO:0000256" key="1">
    <source>
        <dbReference type="ARBA" id="ARBA00009437"/>
    </source>
</evidence>
<keyword evidence="2" id="KW-0805">Transcription regulation</keyword>
<dbReference type="Proteomes" id="UP001595824">
    <property type="component" value="Unassembled WGS sequence"/>
</dbReference>
<dbReference type="Pfam" id="PF00126">
    <property type="entry name" value="HTH_1"/>
    <property type="match status" value="1"/>
</dbReference>
<dbReference type="Gene3D" id="3.40.190.10">
    <property type="entry name" value="Periplasmic binding protein-like II"/>
    <property type="match status" value="2"/>
</dbReference>
<dbReference type="PROSITE" id="PS50931">
    <property type="entry name" value="HTH_LYSR"/>
    <property type="match status" value="1"/>
</dbReference>
<dbReference type="Gene3D" id="1.10.10.10">
    <property type="entry name" value="Winged helix-like DNA-binding domain superfamily/Winged helix DNA-binding domain"/>
    <property type="match status" value="1"/>
</dbReference>
<feature type="domain" description="HTH lysR-type" evidence="5">
    <location>
        <begin position="1"/>
        <end position="59"/>
    </location>
</feature>
<dbReference type="PANTHER" id="PTHR30346">
    <property type="entry name" value="TRANSCRIPTIONAL DUAL REGULATOR HCAR-RELATED"/>
    <property type="match status" value="1"/>
</dbReference>
<keyword evidence="7" id="KW-1185">Reference proteome</keyword>
<gene>
    <name evidence="6" type="ORF">ACFPC0_09190</name>
</gene>
<accession>A0ABV8TBN3</accession>
<evidence type="ECO:0000256" key="4">
    <source>
        <dbReference type="ARBA" id="ARBA00023163"/>
    </source>
</evidence>
<name>A0ABV8TBN3_9ACTN</name>
<dbReference type="EMBL" id="JBHSDP010000009">
    <property type="protein sequence ID" value="MFC4328003.1"/>
    <property type="molecule type" value="Genomic_DNA"/>
</dbReference>
<evidence type="ECO:0000313" key="6">
    <source>
        <dbReference type="EMBL" id="MFC4328003.1"/>
    </source>
</evidence>
<organism evidence="6 7">
    <name type="scientific">Streptomyces andamanensis</name>
    <dbReference type="NCBI Taxonomy" id="1565035"/>
    <lineage>
        <taxon>Bacteria</taxon>
        <taxon>Bacillati</taxon>
        <taxon>Actinomycetota</taxon>
        <taxon>Actinomycetes</taxon>
        <taxon>Kitasatosporales</taxon>
        <taxon>Streptomycetaceae</taxon>
        <taxon>Streptomyces</taxon>
    </lineage>
</organism>
<dbReference type="SUPFAM" id="SSF53850">
    <property type="entry name" value="Periplasmic binding protein-like II"/>
    <property type="match status" value="1"/>
</dbReference>
<keyword evidence="3" id="KW-0238">DNA-binding</keyword>
<dbReference type="SUPFAM" id="SSF46785">
    <property type="entry name" value="Winged helix' DNA-binding domain"/>
    <property type="match status" value="1"/>
</dbReference>